<dbReference type="InterPro" id="IPR003615">
    <property type="entry name" value="HNH_nuc"/>
</dbReference>
<dbReference type="GeneID" id="5896717"/>
<evidence type="ECO:0000256" key="1">
    <source>
        <dbReference type="SAM" id="MobiDB-lite"/>
    </source>
</evidence>
<evidence type="ECO:0000313" key="3">
    <source>
        <dbReference type="EMBL" id="CAP45431.1"/>
    </source>
</evidence>
<dbReference type="Pfam" id="PF13392">
    <property type="entry name" value="HNH_3"/>
    <property type="match status" value="1"/>
</dbReference>
<dbReference type="EMBL" id="AM910650">
    <property type="protein sequence ID" value="CAP45431.1"/>
    <property type="molecule type" value="Genomic_DNA"/>
</dbReference>
<dbReference type="GO" id="GO:0004519">
    <property type="term" value="F:endonuclease activity"/>
    <property type="evidence" value="ECO:0007669"/>
    <property type="project" value="InterPro"/>
</dbReference>
<dbReference type="OrthoDB" id="21336at10239"/>
<feature type="domain" description="HNH nuclease" evidence="2">
    <location>
        <begin position="28"/>
        <end position="75"/>
    </location>
</feature>
<reference evidence="4" key="1">
    <citation type="journal article" date="2008" name="Virology">
        <title>The intron-containing genome of the lytic Pseudomonas phage LUZ24 resembles the temperate phage PaP3.</title>
        <authorList>
            <person name="Ceyssens P.J."/>
            <person name="Hertveldt K."/>
            <person name="Ackermann H.W."/>
            <person name="Noben J.P."/>
            <person name="Demeke M."/>
            <person name="Volckaert G."/>
            <person name="Lavigne R."/>
        </authorList>
    </citation>
    <scope>NUCLEOTIDE SEQUENCE [LARGE SCALE GENOMIC DNA]</scope>
</reference>
<proteinExistence type="predicted"/>
<protein>
    <recommendedName>
        <fullName evidence="2">HNH nuclease domain-containing protein</fullName>
    </recommendedName>
</protein>
<dbReference type="InterPro" id="IPR044930">
    <property type="entry name" value="Homing_endonuclease_His-Me"/>
</dbReference>
<gene>
    <name evidence="3" type="primary">gp30</name>
</gene>
<dbReference type="InterPro" id="IPR044925">
    <property type="entry name" value="His-Me_finger_sf"/>
</dbReference>
<accession>A9J6Z2</accession>
<evidence type="ECO:0000313" key="4">
    <source>
        <dbReference type="Proteomes" id="UP000002082"/>
    </source>
</evidence>
<feature type="region of interest" description="Disordered" evidence="1">
    <location>
        <begin position="67"/>
        <end position="92"/>
    </location>
</feature>
<organismHost>
    <name type="scientific">Pseudomonas aeruginosa</name>
    <dbReference type="NCBI Taxonomy" id="287"/>
</organismHost>
<keyword evidence="4" id="KW-1185">Reference proteome</keyword>
<feature type="compositionally biased region" description="Basic and acidic residues" evidence="1">
    <location>
        <begin position="67"/>
        <end position="79"/>
    </location>
</feature>
<evidence type="ECO:0000259" key="2">
    <source>
        <dbReference type="Pfam" id="PF13392"/>
    </source>
</evidence>
<organism evidence="3 4">
    <name type="scientific">Pseudomonas phage LUZ24</name>
    <dbReference type="NCBI Taxonomy" id="484895"/>
    <lineage>
        <taxon>Viruses</taxon>
        <taxon>Duplodnaviria</taxon>
        <taxon>Heunggongvirae</taxon>
        <taxon>Uroviricota</taxon>
        <taxon>Caudoviricetes</taxon>
        <taxon>Bruynoghevirus</taxon>
    </lineage>
</organism>
<dbReference type="SUPFAM" id="SSF54060">
    <property type="entry name" value="His-Me finger endonucleases"/>
    <property type="match status" value="1"/>
</dbReference>
<dbReference type="Gene3D" id="3.90.75.10">
    <property type="entry name" value="Homing Intron 3 (I-ppo) Encoded Endonuclease, Chain A"/>
    <property type="match status" value="1"/>
</dbReference>
<dbReference type="Proteomes" id="UP000002082">
    <property type="component" value="Segment"/>
</dbReference>
<dbReference type="KEGG" id="vg:5896717"/>
<name>A9J6Z2_BPLUZ</name>
<sequence length="139" mass="15849">MQLSQCVPWLWATDRCGYGVLTFKRKLRKAHRVAYCMANSLQIEDIDGVIVRHKCDNPWCVNVDHLEPGTHKDNEDDKTKRGRRPMGEKVGSAKLNRAQVESIRKEYVKSSKTFGSVALGKKYGVHSSTIRYIIAGDIW</sequence>
<dbReference type="RefSeq" id="YP_001671903.1">
    <property type="nucleotide sequence ID" value="NC_010325.1"/>
</dbReference>